<reference evidence="22 24" key="2">
    <citation type="journal article" date="2018" name="Plant J.">
        <title>The Physcomitrella patens chromosome-scale assembly reveals moss genome structure and evolution.</title>
        <authorList>
            <person name="Lang D."/>
            <person name="Ullrich K.K."/>
            <person name="Murat F."/>
            <person name="Fuchs J."/>
            <person name="Jenkins J."/>
            <person name="Haas F.B."/>
            <person name="Piednoel M."/>
            <person name="Gundlach H."/>
            <person name="Van Bel M."/>
            <person name="Meyberg R."/>
            <person name="Vives C."/>
            <person name="Morata J."/>
            <person name="Symeonidi A."/>
            <person name="Hiss M."/>
            <person name="Muchero W."/>
            <person name="Kamisugi Y."/>
            <person name="Saleh O."/>
            <person name="Blanc G."/>
            <person name="Decker E.L."/>
            <person name="van Gessel N."/>
            <person name="Grimwood J."/>
            <person name="Hayes R.D."/>
            <person name="Graham S.W."/>
            <person name="Gunter L.E."/>
            <person name="McDaniel S.F."/>
            <person name="Hoernstein S.N.W."/>
            <person name="Larsson A."/>
            <person name="Li F.W."/>
            <person name="Perroud P.F."/>
            <person name="Phillips J."/>
            <person name="Ranjan P."/>
            <person name="Rokshar D.S."/>
            <person name="Rothfels C.J."/>
            <person name="Schneider L."/>
            <person name="Shu S."/>
            <person name="Stevenson D.W."/>
            <person name="Thummler F."/>
            <person name="Tillich M."/>
            <person name="Villarreal Aguilar J.C."/>
            <person name="Widiez T."/>
            <person name="Wong G.K."/>
            <person name="Wymore A."/>
            <person name="Zhang Y."/>
            <person name="Zimmer A.D."/>
            <person name="Quatrano R.S."/>
            <person name="Mayer K.F.X."/>
            <person name="Goodstein D."/>
            <person name="Casacuberta J.M."/>
            <person name="Vandepoele K."/>
            <person name="Reski R."/>
            <person name="Cuming A.C."/>
            <person name="Tuskan G.A."/>
            <person name="Maumus F."/>
            <person name="Salse J."/>
            <person name="Schmutz J."/>
            <person name="Rensing S.A."/>
        </authorList>
    </citation>
    <scope>NUCLEOTIDE SEQUENCE [LARGE SCALE GENOMIC DNA]</scope>
    <source>
        <strain evidence="23 24">cv. Gransden 2004</strain>
    </source>
</reference>
<keyword evidence="24" id="KW-1185">Reference proteome</keyword>
<evidence type="ECO:0000256" key="10">
    <source>
        <dbReference type="ARBA" id="ARBA00022837"/>
    </source>
</evidence>
<keyword evidence="13 19" id="KW-1015">Disulfide bond</keyword>
<evidence type="ECO:0000256" key="19">
    <source>
        <dbReference type="PIRSR" id="PIRSR600823-5"/>
    </source>
</evidence>
<dbReference type="PANTHER" id="PTHR31517:SF59">
    <property type="entry name" value="PEROXIDASE"/>
    <property type="match status" value="1"/>
</dbReference>
<evidence type="ECO:0000256" key="1">
    <source>
        <dbReference type="ARBA" id="ARBA00000189"/>
    </source>
</evidence>
<dbReference type="InterPro" id="IPR000823">
    <property type="entry name" value="Peroxidase_pln"/>
</dbReference>
<dbReference type="GO" id="GO:0020037">
    <property type="term" value="F:heme binding"/>
    <property type="evidence" value="ECO:0007669"/>
    <property type="project" value="UniProtKB-UniRule"/>
</dbReference>
<dbReference type="OrthoDB" id="2113341at2759"/>
<dbReference type="PaxDb" id="3218-PP1S112_99V6.1"/>
<dbReference type="InterPro" id="IPR002016">
    <property type="entry name" value="Haem_peroxidase"/>
</dbReference>
<evidence type="ECO:0000256" key="12">
    <source>
        <dbReference type="ARBA" id="ARBA00023004"/>
    </source>
</evidence>
<dbReference type="Proteomes" id="UP000006727">
    <property type="component" value="Chromosome 3"/>
</dbReference>
<dbReference type="KEGG" id="ppp:112279620"/>
<keyword evidence="5 20" id="KW-0964">Secreted</keyword>
<dbReference type="EMBL" id="ABEU02000003">
    <property type="protein sequence ID" value="PNR58376.1"/>
    <property type="molecule type" value="Genomic_DNA"/>
</dbReference>
<dbReference type="SUPFAM" id="SSF48113">
    <property type="entry name" value="Heme-dependent peroxidases"/>
    <property type="match status" value="1"/>
</dbReference>
<feature type="signal peptide" evidence="20">
    <location>
        <begin position="1"/>
        <end position="29"/>
    </location>
</feature>
<evidence type="ECO:0000256" key="20">
    <source>
        <dbReference type="RuleBase" id="RU362060"/>
    </source>
</evidence>
<evidence type="ECO:0000256" key="11">
    <source>
        <dbReference type="ARBA" id="ARBA00023002"/>
    </source>
</evidence>
<feature type="binding site" evidence="17">
    <location>
        <position position="80"/>
    </location>
    <ligand>
        <name>Ca(2+)</name>
        <dbReference type="ChEBI" id="CHEBI:29108"/>
        <label>1</label>
    </ligand>
</feature>
<evidence type="ECO:0000256" key="8">
    <source>
        <dbReference type="ARBA" id="ARBA00022723"/>
    </source>
</evidence>
<name>A0A2K1KXA5_PHYPA</name>
<feature type="binding site" evidence="17">
    <location>
        <position position="255"/>
    </location>
    <ligand>
        <name>Ca(2+)</name>
        <dbReference type="ChEBI" id="CHEBI:29108"/>
        <label>2</label>
    </ligand>
</feature>
<keyword evidence="10 17" id="KW-0106">Calcium</keyword>
<dbReference type="GO" id="GO:0005576">
    <property type="term" value="C:extracellular region"/>
    <property type="evidence" value="ECO:0007669"/>
    <property type="project" value="UniProtKB-SubCell"/>
</dbReference>
<dbReference type="AlphaFoldDB" id="A0A2K1KXA5"/>
<keyword evidence="8 17" id="KW-0479">Metal-binding</keyword>
<evidence type="ECO:0000256" key="14">
    <source>
        <dbReference type="ARBA" id="ARBA00023324"/>
    </source>
</evidence>
<feature type="binding site" evidence="17">
    <location>
        <position position="76"/>
    </location>
    <ligand>
        <name>Ca(2+)</name>
        <dbReference type="ChEBI" id="CHEBI:29108"/>
        <label>1</label>
    </ligand>
</feature>
<dbReference type="OMA" id="REAGPNK"/>
<comment type="cofactor">
    <cofactor evidence="17 20">
        <name>Ca(2+)</name>
        <dbReference type="ChEBI" id="CHEBI:29108"/>
    </cofactor>
    <text evidence="17 20">Binds 2 calcium ions per subunit.</text>
</comment>
<evidence type="ECO:0000256" key="13">
    <source>
        <dbReference type="ARBA" id="ARBA00023157"/>
    </source>
</evidence>
<proteinExistence type="inferred from homology"/>
<feature type="binding site" evidence="17">
    <location>
        <position position="247"/>
    </location>
    <ligand>
        <name>Ca(2+)</name>
        <dbReference type="ChEBI" id="CHEBI:29108"/>
        <label>2</label>
    </ligand>
</feature>
<dbReference type="Pfam" id="PF00141">
    <property type="entry name" value="peroxidase"/>
    <property type="match status" value="1"/>
</dbReference>
<protein>
    <recommendedName>
        <fullName evidence="4 20">Peroxidase</fullName>
        <ecNumber evidence="4 20">1.11.1.7</ecNumber>
    </recommendedName>
</protein>
<evidence type="ECO:0000256" key="7">
    <source>
        <dbReference type="ARBA" id="ARBA00022617"/>
    </source>
</evidence>
<feature type="binding site" evidence="17">
    <location>
        <position position="92"/>
    </location>
    <ligand>
        <name>Ca(2+)</name>
        <dbReference type="ChEBI" id="CHEBI:29108"/>
        <label>1</label>
    </ligand>
</feature>
<evidence type="ECO:0000256" key="3">
    <source>
        <dbReference type="ARBA" id="ARBA00006873"/>
    </source>
</evidence>
<keyword evidence="11 20" id="KW-0560">Oxidoreductase</keyword>
<comment type="subcellular location">
    <subcellularLocation>
        <location evidence="20">Secreted</location>
    </subcellularLocation>
</comment>
<feature type="disulfide bond" evidence="19">
    <location>
        <begin position="124"/>
        <end position="323"/>
    </location>
</feature>
<dbReference type="FunCoup" id="A0A2K1KXA5">
    <property type="interactions" value="297"/>
</dbReference>
<feature type="site" description="Transition state stabilizer" evidence="18">
    <location>
        <position position="66"/>
    </location>
</feature>
<evidence type="ECO:0000256" key="4">
    <source>
        <dbReference type="ARBA" id="ARBA00012313"/>
    </source>
</evidence>
<comment type="function">
    <text evidence="2">Removal of H(2)O(2), oxidation of toxic reductants, biosynthesis and degradation of lignin, suberization, auxin catabolism, response to environmental stresses such as wounding, pathogen attack and oxidative stress. These functions might be dependent on each isozyme/isoform in each plant tissue.</text>
</comment>
<feature type="domain" description="Plant heme peroxidase family profile" evidence="21">
    <location>
        <begin position="29"/>
        <end position="327"/>
    </location>
</feature>
<sequence>MAEQRLRGGAWGVVLLLVRLMSLLHGTKALRVGFYNNICPGTETIVRQVVENRFSRDQSITPALLRLFFHDCFVTGCDASLLINSTPTNSAEKDAGANLTVRGFDLIDTAKAAVERVCPGMVSCADIIALATRDAVRLSGGPNFAMPTGRRDGRVSRADNVNLPGPTVSVADATRIFNAQGLTRNDMVTLLGAHSVGITHCSFFHERLWNFEGTGSADPSMDPNLVMRLKAICPQQGVGLGSPVNLDQATPNIMDNTFYNQLIARKGILQLDQRVATDRTTTARVNVLASPRSTFTAAFAASLIRLGNVRVIEGSGGEIRKICSRIN</sequence>
<dbReference type="RefSeq" id="XP_024370013.1">
    <property type="nucleotide sequence ID" value="XM_024514245.2"/>
</dbReference>
<dbReference type="GO" id="GO:0140825">
    <property type="term" value="F:lactoperoxidase activity"/>
    <property type="evidence" value="ECO:0007669"/>
    <property type="project" value="UniProtKB-EC"/>
</dbReference>
<reference evidence="23" key="3">
    <citation type="submission" date="2020-12" db="UniProtKB">
        <authorList>
            <consortium name="EnsemblPlants"/>
        </authorList>
    </citation>
    <scope>IDENTIFICATION</scope>
</reference>
<feature type="disulfide bond" evidence="19">
    <location>
        <begin position="72"/>
        <end position="77"/>
    </location>
</feature>
<dbReference type="PROSITE" id="PS50873">
    <property type="entry name" value="PEROXIDASE_4"/>
    <property type="match status" value="1"/>
</dbReference>
<dbReference type="STRING" id="3218.A0A2K1KXA5"/>
<dbReference type="InterPro" id="IPR019794">
    <property type="entry name" value="Peroxidases_AS"/>
</dbReference>
<dbReference type="Gramene" id="Pp3c3_34630V3.1">
    <property type="protein sequence ID" value="Pp3c3_34630V3.1"/>
    <property type="gene ID" value="Pp3c3_34630"/>
</dbReference>
<dbReference type="PRINTS" id="PR00461">
    <property type="entry name" value="PLPEROXIDASE"/>
</dbReference>
<evidence type="ECO:0000313" key="24">
    <source>
        <dbReference type="Proteomes" id="UP000006727"/>
    </source>
</evidence>
<evidence type="ECO:0000259" key="21">
    <source>
        <dbReference type="PROSITE" id="PS50873"/>
    </source>
</evidence>
<dbReference type="FunFam" id="1.10.520.10:FF:000008">
    <property type="entry name" value="Peroxidase"/>
    <property type="match status" value="1"/>
</dbReference>
<feature type="active site" description="Proton acceptor" evidence="15">
    <location>
        <position position="70"/>
    </location>
</feature>
<evidence type="ECO:0000256" key="16">
    <source>
        <dbReference type="PIRSR" id="PIRSR600823-2"/>
    </source>
</evidence>
<dbReference type="InterPro" id="IPR033905">
    <property type="entry name" value="Secretory_peroxidase"/>
</dbReference>
<evidence type="ECO:0000313" key="23">
    <source>
        <dbReference type="EnsemblPlants" id="Pp3c3_34630V3.1"/>
    </source>
</evidence>
<dbReference type="PROSITE" id="PS00435">
    <property type="entry name" value="PEROXIDASE_1"/>
    <property type="match status" value="1"/>
</dbReference>
<dbReference type="GO" id="GO:0046872">
    <property type="term" value="F:metal ion binding"/>
    <property type="evidence" value="ECO:0007669"/>
    <property type="project" value="UniProtKB-UniRule"/>
</dbReference>
<dbReference type="GO" id="GO:0009505">
    <property type="term" value="C:plant-type cell wall"/>
    <property type="evidence" value="ECO:0000318"/>
    <property type="project" value="GO_Central"/>
</dbReference>
<dbReference type="InterPro" id="IPR019793">
    <property type="entry name" value="Peroxidases_heam-ligand_BS"/>
</dbReference>
<dbReference type="PRINTS" id="PR00458">
    <property type="entry name" value="PEROXIDASE"/>
</dbReference>
<evidence type="ECO:0000313" key="22">
    <source>
        <dbReference type="EMBL" id="PNR58376.1"/>
    </source>
</evidence>
<keyword evidence="12 17" id="KW-0408">Iron</keyword>
<feature type="binding site" description="axial binding residue" evidence="17">
    <location>
        <position position="194"/>
    </location>
    <ligand>
        <name>heme b</name>
        <dbReference type="ChEBI" id="CHEBI:60344"/>
    </ligand>
    <ligandPart>
        <name>Fe</name>
        <dbReference type="ChEBI" id="CHEBI:18248"/>
    </ligandPart>
</feature>
<keyword evidence="14 20" id="KW-0376">Hydrogen peroxide</keyword>
<dbReference type="Gramene" id="Pp3c3_34630V3.2">
    <property type="protein sequence ID" value="Pp3c3_34630V3.2"/>
    <property type="gene ID" value="Pp3c3_34630"/>
</dbReference>
<dbReference type="EC" id="1.11.1.7" evidence="4 20"/>
<feature type="disulfide bond" evidence="19">
    <location>
        <begin position="39"/>
        <end position="118"/>
    </location>
</feature>
<dbReference type="Gene3D" id="1.10.520.10">
    <property type="match status" value="1"/>
</dbReference>
<evidence type="ECO:0000256" key="18">
    <source>
        <dbReference type="PIRSR" id="PIRSR600823-4"/>
    </source>
</evidence>
<dbReference type="GO" id="GO:0006979">
    <property type="term" value="P:response to oxidative stress"/>
    <property type="evidence" value="ECO:0007669"/>
    <property type="project" value="UniProtKB-UniRule"/>
</dbReference>
<gene>
    <name evidence="23" type="primary">LOC112279620</name>
    <name evidence="22" type="ORF">PHYPA_005371</name>
</gene>
<feature type="binding site" evidence="17">
    <location>
        <position position="78"/>
    </location>
    <ligand>
        <name>Ca(2+)</name>
        <dbReference type="ChEBI" id="CHEBI:29108"/>
        <label>1</label>
    </ligand>
</feature>
<dbReference type="GO" id="GO:0042744">
    <property type="term" value="P:hydrogen peroxide catabolic process"/>
    <property type="evidence" value="ECO:0007669"/>
    <property type="project" value="UniProtKB-KW"/>
</dbReference>
<dbReference type="Gene3D" id="1.10.420.10">
    <property type="entry name" value="Peroxidase, domain 2"/>
    <property type="match status" value="1"/>
</dbReference>
<dbReference type="PROSITE" id="PS00436">
    <property type="entry name" value="PEROXIDASE_2"/>
    <property type="match status" value="1"/>
</dbReference>
<keyword evidence="9 20" id="KW-0732">Signal</keyword>
<reference evidence="22 24" key="1">
    <citation type="journal article" date="2008" name="Science">
        <title>The Physcomitrella genome reveals evolutionary insights into the conquest of land by plants.</title>
        <authorList>
            <person name="Rensing S."/>
            <person name="Lang D."/>
            <person name="Zimmer A."/>
            <person name="Terry A."/>
            <person name="Salamov A."/>
            <person name="Shapiro H."/>
            <person name="Nishiyama T."/>
            <person name="Perroud P.-F."/>
            <person name="Lindquist E."/>
            <person name="Kamisugi Y."/>
            <person name="Tanahashi T."/>
            <person name="Sakakibara K."/>
            <person name="Fujita T."/>
            <person name="Oishi K."/>
            <person name="Shin-I T."/>
            <person name="Kuroki Y."/>
            <person name="Toyoda A."/>
            <person name="Suzuki Y."/>
            <person name="Hashimoto A."/>
            <person name="Yamaguchi K."/>
            <person name="Sugano A."/>
            <person name="Kohara Y."/>
            <person name="Fujiyama A."/>
            <person name="Anterola A."/>
            <person name="Aoki S."/>
            <person name="Ashton N."/>
            <person name="Barbazuk W.B."/>
            <person name="Barker E."/>
            <person name="Bennetzen J."/>
            <person name="Bezanilla M."/>
            <person name="Blankenship R."/>
            <person name="Cho S.H."/>
            <person name="Dutcher S."/>
            <person name="Estelle M."/>
            <person name="Fawcett J.A."/>
            <person name="Gundlach H."/>
            <person name="Hanada K."/>
            <person name="Heyl A."/>
            <person name="Hicks K.A."/>
            <person name="Hugh J."/>
            <person name="Lohr M."/>
            <person name="Mayer K."/>
            <person name="Melkozernov A."/>
            <person name="Murata T."/>
            <person name="Nelson D."/>
            <person name="Pils B."/>
            <person name="Prigge M."/>
            <person name="Reiss B."/>
            <person name="Renner T."/>
            <person name="Rombauts S."/>
            <person name="Rushton P."/>
            <person name="Sanderfoot A."/>
            <person name="Schween G."/>
            <person name="Shiu S.-H."/>
            <person name="Stueber K."/>
            <person name="Theodoulou F.L."/>
            <person name="Tu H."/>
            <person name="Van de Peer Y."/>
            <person name="Verrier P.J."/>
            <person name="Waters E."/>
            <person name="Wood A."/>
            <person name="Yang L."/>
            <person name="Cove D."/>
            <person name="Cuming A."/>
            <person name="Hasebe M."/>
            <person name="Lucas S."/>
            <person name="Mishler D.B."/>
            <person name="Reski R."/>
            <person name="Grigoriev I."/>
            <person name="Quatrano R.S."/>
            <person name="Boore J.L."/>
        </authorList>
    </citation>
    <scope>NUCLEOTIDE SEQUENCE [LARGE SCALE GENOMIC DNA]</scope>
    <source>
        <strain evidence="23 24">cv. Gransden 2004</strain>
    </source>
</reference>
<dbReference type="GO" id="GO:0006950">
    <property type="term" value="P:response to stress"/>
    <property type="evidence" value="ECO:0000318"/>
    <property type="project" value="GO_Central"/>
</dbReference>
<feature type="binding site" evidence="17">
    <location>
        <position position="71"/>
    </location>
    <ligand>
        <name>Ca(2+)</name>
        <dbReference type="ChEBI" id="CHEBI:29108"/>
        <label>1</label>
    </ligand>
</feature>
<feature type="binding site" evidence="16">
    <location>
        <position position="164"/>
    </location>
    <ligand>
        <name>substrate</name>
    </ligand>
</feature>
<dbReference type="EnsemblPlants" id="Pp3c3_34630V3.2">
    <property type="protein sequence ID" value="Pp3c3_34630V3.2"/>
    <property type="gene ID" value="Pp3c3_34630"/>
</dbReference>
<comment type="catalytic activity">
    <reaction evidence="1 20">
        <text>2 a phenolic donor + H2O2 = 2 a phenolic radical donor + 2 H2O</text>
        <dbReference type="Rhea" id="RHEA:56136"/>
        <dbReference type="ChEBI" id="CHEBI:15377"/>
        <dbReference type="ChEBI" id="CHEBI:16240"/>
        <dbReference type="ChEBI" id="CHEBI:139520"/>
        <dbReference type="ChEBI" id="CHEBI:139521"/>
        <dbReference type="EC" id="1.11.1.7"/>
    </reaction>
</comment>
<dbReference type="FunFam" id="1.10.420.10:FF:000007">
    <property type="entry name" value="Peroxidase"/>
    <property type="match status" value="1"/>
</dbReference>
<dbReference type="PANTHER" id="PTHR31517">
    <property type="match status" value="1"/>
</dbReference>
<dbReference type="GeneID" id="112279620"/>
<keyword evidence="7 20" id="KW-0349">Heme</keyword>
<evidence type="ECO:0000256" key="5">
    <source>
        <dbReference type="ARBA" id="ARBA00022525"/>
    </source>
</evidence>
<feature type="disulfide bond" evidence="19">
    <location>
        <begin position="201"/>
        <end position="233"/>
    </location>
</feature>
<dbReference type="CDD" id="cd00693">
    <property type="entry name" value="secretory_peroxidase"/>
    <property type="match status" value="1"/>
</dbReference>
<feature type="binding site" evidence="17">
    <location>
        <position position="74"/>
    </location>
    <ligand>
        <name>Ca(2+)</name>
        <dbReference type="ChEBI" id="CHEBI:29108"/>
        <label>1</label>
    </ligand>
</feature>
<accession>A0A2K1KXA5</accession>
<dbReference type="GO" id="GO:0004601">
    <property type="term" value="F:peroxidase activity"/>
    <property type="evidence" value="ECO:0000318"/>
    <property type="project" value="GO_Central"/>
</dbReference>
<evidence type="ECO:0000256" key="9">
    <source>
        <dbReference type="ARBA" id="ARBA00022729"/>
    </source>
</evidence>
<dbReference type="InterPro" id="IPR010255">
    <property type="entry name" value="Haem_peroxidase_sf"/>
</dbReference>
<evidence type="ECO:0000256" key="15">
    <source>
        <dbReference type="PIRSR" id="PIRSR600823-1"/>
    </source>
</evidence>
<evidence type="ECO:0000256" key="17">
    <source>
        <dbReference type="PIRSR" id="PIRSR600823-3"/>
    </source>
</evidence>
<dbReference type="EnsemblPlants" id="Pp3c3_34630V3.1">
    <property type="protein sequence ID" value="Pp3c3_34630V3.1"/>
    <property type="gene ID" value="Pp3c3_34630"/>
</dbReference>
<comment type="similarity">
    <text evidence="20">Belongs to the peroxidase family. Classical plant (class III) peroxidase subfamily.</text>
</comment>
<organism evidence="22">
    <name type="scientific">Physcomitrium patens</name>
    <name type="common">Spreading-leaved earth moss</name>
    <name type="synonym">Physcomitrella patens</name>
    <dbReference type="NCBI Taxonomy" id="3218"/>
    <lineage>
        <taxon>Eukaryota</taxon>
        <taxon>Viridiplantae</taxon>
        <taxon>Streptophyta</taxon>
        <taxon>Embryophyta</taxon>
        <taxon>Bryophyta</taxon>
        <taxon>Bryophytina</taxon>
        <taxon>Bryopsida</taxon>
        <taxon>Funariidae</taxon>
        <taxon>Funariales</taxon>
        <taxon>Funariaceae</taxon>
        <taxon>Physcomitrium</taxon>
    </lineage>
</organism>
<feature type="binding site" evidence="17">
    <location>
        <position position="250"/>
    </location>
    <ligand>
        <name>Ca(2+)</name>
        <dbReference type="ChEBI" id="CHEBI:29108"/>
        <label>2</label>
    </ligand>
</feature>
<comment type="cofactor">
    <cofactor evidence="17 20">
        <name>heme b</name>
        <dbReference type="ChEBI" id="CHEBI:60344"/>
    </cofactor>
    <text evidence="17 20">Binds 1 heme b (iron(II)-protoporphyrin IX) group per subunit.</text>
</comment>
<evidence type="ECO:0000256" key="6">
    <source>
        <dbReference type="ARBA" id="ARBA00022559"/>
    </source>
</evidence>
<comment type="similarity">
    <text evidence="3">Belongs to the peroxidase family. Ascorbate peroxidase subfamily.</text>
</comment>
<feature type="chain" id="PRO_5043074877" description="Peroxidase" evidence="20">
    <location>
        <begin position="30"/>
        <end position="327"/>
    </location>
</feature>
<keyword evidence="6 20" id="KW-0575">Peroxidase</keyword>
<evidence type="ECO:0000256" key="2">
    <source>
        <dbReference type="ARBA" id="ARBA00002322"/>
    </source>
</evidence>